<keyword evidence="2" id="KW-1185">Reference proteome</keyword>
<proteinExistence type="predicted"/>
<evidence type="ECO:0000313" key="1">
    <source>
        <dbReference type="EMBL" id="KAA0186441.1"/>
    </source>
</evidence>
<dbReference type="GO" id="GO:0030286">
    <property type="term" value="C:dynein complex"/>
    <property type="evidence" value="ECO:0007669"/>
    <property type="project" value="InterPro"/>
</dbReference>
<name>A0A8E0RNX6_9TREM</name>
<organism evidence="1 2">
    <name type="scientific">Fasciolopsis buskii</name>
    <dbReference type="NCBI Taxonomy" id="27845"/>
    <lineage>
        <taxon>Eukaryota</taxon>
        <taxon>Metazoa</taxon>
        <taxon>Spiralia</taxon>
        <taxon>Lophotrochozoa</taxon>
        <taxon>Platyhelminthes</taxon>
        <taxon>Trematoda</taxon>
        <taxon>Digenea</taxon>
        <taxon>Plagiorchiida</taxon>
        <taxon>Echinostomata</taxon>
        <taxon>Echinostomatoidea</taxon>
        <taxon>Fasciolidae</taxon>
        <taxon>Fasciolopsis</taxon>
    </lineage>
</organism>
<dbReference type="InterPro" id="IPR026983">
    <property type="entry name" value="DHC"/>
</dbReference>
<dbReference type="EMBL" id="LUCM01009744">
    <property type="protein sequence ID" value="KAA0186441.1"/>
    <property type="molecule type" value="Genomic_DNA"/>
</dbReference>
<dbReference type="OrthoDB" id="5593012at2759"/>
<reference evidence="1" key="1">
    <citation type="submission" date="2019-05" db="EMBL/GenBank/DDBJ databases">
        <title>Annotation for the trematode Fasciolopsis buski.</title>
        <authorList>
            <person name="Choi Y.-J."/>
        </authorList>
    </citation>
    <scope>NUCLEOTIDE SEQUENCE</scope>
    <source>
        <strain evidence="1">HT</strain>
        <tissue evidence="1">Whole worm</tissue>
    </source>
</reference>
<evidence type="ECO:0000313" key="2">
    <source>
        <dbReference type="Proteomes" id="UP000728185"/>
    </source>
</evidence>
<protein>
    <submittedName>
        <fullName evidence="1">Dynein heavy chain 1 axonemal</fullName>
    </submittedName>
</protein>
<dbReference type="GO" id="GO:0051959">
    <property type="term" value="F:dynein light intermediate chain binding"/>
    <property type="evidence" value="ECO:0007669"/>
    <property type="project" value="InterPro"/>
</dbReference>
<dbReference type="PANTHER" id="PTHR45703">
    <property type="entry name" value="DYNEIN HEAVY CHAIN"/>
    <property type="match status" value="1"/>
</dbReference>
<sequence>MKNLAIHIHIKLLCSLNWSKSRIYETQNQSALEIKLQVEKQLVEKEKVEQSIPSSIVIGPFYINTEPVRQNLTKKCKALVQALLDLLARQLRKQADQTSDEFRQIAARLYEKPNSIEELTDMREWITTIPEKLQEHQEGIDKAMSDYELIDGFFYIMSADDFNAKWTTIGWPHKIRQMITQVEKSLEEDEERFRKLQVSESAAFSDKIDTLTMMVASMASFTEINKAHEVANEVRRIYKQLLDAQTTAGTFNNRERLFGIPSTNVSSRGSLSDFAVLVA</sequence>
<comment type="caution">
    <text evidence="1">The sequence shown here is derived from an EMBL/GenBank/DDBJ whole genome shotgun (WGS) entry which is preliminary data.</text>
</comment>
<dbReference type="GO" id="GO:0045505">
    <property type="term" value="F:dynein intermediate chain binding"/>
    <property type="evidence" value="ECO:0007669"/>
    <property type="project" value="InterPro"/>
</dbReference>
<dbReference type="PANTHER" id="PTHR45703:SF36">
    <property type="entry name" value="DYNEIN HEAVY CHAIN, CYTOPLASMIC"/>
    <property type="match status" value="1"/>
</dbReference>
<gene>
    <name evidence="1" type="ORF">FBUS_09654</name>
</gene>
<accession>A0A8E0RNX6</accession>
<dbReference type="Proteomes" id="UP000728185">
    <property type="component" value="Unassembled WGS sequence"/>
</dbReference>
<dbReference type="GO" id="GO:0007018">
    <property type="term" value="P:microtubule-based movement"/>
    <property type="evidence" value="ECO:0007669"/>
    <property type="project" value="InterPro"/>
</dbReference>
<dbReference type="AlphaFoldDB" id="A0A8E0RNX6"/>